<proteinExistence type="predicted"/>
<reference evidence="1" key="1">
    <citation type="journal article" date="2021" name="Proc. Natl. Acad. Sci. U.S.A.">
        <title>A Catalog of Tens of Thousands of Viruses from Human Metagenomes Reveals Hidden Associations with Chronic Diseases.</title>
        <authorList>
            <person name="Tisza M.J."/>
            <person name="Buck C.B."/>
        </authorList>
    </citation>
    <scope>NUCLEOTIDE SEQUENCE</scope>
    <source>
        <strain evidence="1">CtmTa7</strain>
    </source>
</reference>
<dbReference type="EMBL" id="BK059091">
    <property type="protein sequence ID" value="DAE28633.1"/>
    <property type="molecule type" value="Genomic_DNA"/>
</dbReference>
<sequence>MIDERTRKNLKDFTVLNEPQTRIYIMLNSTGKIKIGKSKDIYKRYLSLSGSNSQGNEIIKVLVSPPTYLYTIETIMHEKFATYRIPNTEWFYDEDNSSGDELFTDAIKELRLLFSSDQYKLCNSVREEFTKMHNRGNNDNQRHRENCI</sequence>
<protein>
    <submittedName>
        <fullName evidence="1">Uncharacterized protein</fullName>
    </submittedName>
</protein>
<evidence type="ECO:0000313" key="1">
    <source>
        <dbReference type="EMBL" id="DAE28633.1"/>
    </source>
</evidence>
<organism evidence="1">
    <name type="scientific">virus sp. ctmTa7</name>
    <dbReference type="NCBI Taxonomy" id="2828255"/>
    <lineage>
        <taxon>Viruses</taxon>
    </lineage>
</organism>
<dbReference type="Pfam" id="PF13455">
    <property type="entry name" value="MUG113"/>
    <property type="match status" value="1"/>
</dbReference>
<name>A0A8S5RC28_9VIRU</name>
<accession>A0A8S5RC28</accession>